<dbReference type="InterPro" id="IPR000700">
    <property type="entry name" value="PAS-assoc_C"/>
</dbReference>
<dbReference type="PROSITE" id="PS50113">
    <property type="entry name" value="PAC"/>
    <property type="match status" value="1"/>
</dbReference>
<dbReference type="NCBIfam" id="TIGR00229">
    <property type="entry name" value="sensory_box"/>
    <property type="match status" value="1"/>
</dbReference>
<proteinExistence type="predicted"/>
<dbReference type="Pfam" id="PF08448">
    <property type="entry name" value="PAS_4"/>
    <property type="match status" value="1"/>
</dbReference>
<sequence length="77" mass="8788">MYPSYIAGTDQLYPDDNLPLERAWRGESVVVDDIEVHQPDRIIPVEARARPIHDAHGNITFAITTFQDINERQKAEA</sequence>
<dbReference type="InterPro" id="IPR013656">
    <property type="entry name" value="PAS_4"/>
</dbReference>
<evidence type="ECO:0000259" key="1">
    <source>
        <dbReference type="PROSITE" id="PS50113"/>
    </source>
</evidence>
<keyword evidence="3" id="KW-1185">Reference proteome</keyword>
<accession>A0ABU9EK58</accession>
<dbReference type="RefSeq" id="WP_081587716.1">
    <property type="nucleotide sequence ID" value="NZ_JBBWYZ010000008.1"/>
</dbReference>
<dbReference type="EMBL" id="JBBWYZ010000008">
    <property type="protein sequence ID" value="MEK9512096.1"/>
    <property type="molecule type" value="Genomic_DNA"/>
</dbReference>
<name>A0ABU9EK58_LIMFS</name>
<dbReference type="InterPro" id="IPR035965">
    <property type="entry name" value="PAS-like_dom_sf"/>
</dbReference>
<comment type="caution">
    <text evidence="2">The sequence shown here is derived from an EMBL/GenBank/DDBJ whole genome shotgun (WGS) entry which is preliminary data.</text>
</comment>
<protein>
    <submittedName>
        <fullName evidence="2">PAS domain-containing protein</fullName>
    </submittedName>
</protein>
<feature type="domain" description="PAC" evidence="1">
    <location>
        <begin position="24"/>
        <end position="77"/>
    </location>
</feature>
<dbReference type="Proteomes" id="UP001387447">
    <property type="component" value="Unassembled WGS sequence"/>
</dbReference>
<evidence type="ECO:0000313" key="3">
    <source>
        <dbReference type="Proteomes" id="UP001387447"/>
    </source>
</evidence>
<organism evidence="2 3">
    <name type="scientific">Limnospira fusiformis PMC 851.14</name>
    <dbReference type="NCBI Taxonomy" id="2219512"/>
    <lineage>
        <taxon>Bacteria</taxon>
        <taxon>Bacillati</taxon>
        <taxon>Cyanobacteriota</taxon>
        <taxon>Cyanophyceae</taxon>
        <taxon>Oscillatoriophycideae</taxon>
        <taxon>Oscillatoriales</taxon>
        <taxon>Sirenicapillariaceae</taxon>
        <taxon>Limnospira</taxon>
    </lineage>
</organism>
<gene>
    <name evidence="2" type="ORF">AAEJ74_10460</name>
</gene>
<evidence type="ECO:0000313" key="2">
    <source>
        <dbReference type="EMBL" id="MEK9512096.1"/>
    </source>
</evidence>
<reference evidence="2 3" key="1">
    <citation type="journal article" date="2024" name="Front. Microbiol.">
        <title>Transcriptomic insights into the dominance of two phototrophs throughout the water column of a tropical hypersaline-alkaline crater lake (Dziani Dzaha, Mayotte).</title>
        <authorList>
            <person name="Duperron S."/>
            <person name="Halary S."/>
            <person name="Bouly J.-P."/>
            <person name="Roussel T."/>
            <person name="Hugoni M."/>
            <person name="Bruto M."/>
            <person name="Oger P."/>
            <person name="Duval C."/>
            <person name="Woo A."/>
            <person name="Jezequiel D."/>
            <person name="Ader M."/>
            <person name="Leboulanger C."/>
            <person name="Agogue H."/>
            <person name="Grossi V."/>
            <person name="Trousselier M."/>
            <person name="Bernard C."/>
        </authorList>
    </citation>
    <scope>NUCLEOTIDE SEQUENCE [LARGE SCALE GENOMIC DNA]</scope>
    <source>
        <strain evidence="2 3">PMC 851.14</strain>
    </source>
</reference>
<dbReference type="SUPFAM" id="SSF55785">
    <property type="entry name" value="PYP-like sensor domain (PAS domain)"/>
    <property type="match status" value="1"/>
</dbReference>
<dbReference type="InterPro" id="IPR000014">
    <property type="entry name" value="PAS"/>
</dbReference>
<dbReference type="Gene3D" id="3.30.450.20">
    <property type="entry name" value="PAS domain"/>
    <property type="match status" value="1"/>
</dbReference>